<accession>A0A413RLJ8</accession>
<dbReference type="EMBL" id="QWKP01000192">
    <property type="protein sequence ID" value="RHA40750.1"/>
    <property type="molecule type" value="Genomic_DNA"/>
</dbReference>
<dbReference type="InterPro" id="IPR015018">
    <property type="entry name" value="DUF1905"/>
</dbReference>
<protein>
    <submittedName>
        <fullName evidence="1">DUF1905 domain-containing protein</fullName>
    </submittedName>
</protein>
<organism evidence="1 2">
    <name type="scientific">Cellulomonas rhizosphaerae</name>
    <dbReference type="NCBI Taxonomy" id="2293719"/>
    <lineage>
        <taxon>Bacteria</taxon>
        <taxon>Bacillati</taxon>
        <taxon>Actinomycetota</taxon>
        <taxon>Actinomycetes</taxon>
        <taxon>Micrococcales</taxon>
        <taxon>Cellulomonadaceae</taxon>
        <taxon>Cellulomonas</taxon>
    </lineage>
</organism>
<dbReference type="RefSeq" id="WP_118767208.1">
    <property type="nucleotide sequence ID" value="NZ_QWKP01000192.1"/>
</dbReference>
<dbReference type="Proteomes" id="UP000283374">
    <property type="component" value="Unassembled WGS sequence"/>
</dbReference>
<proteinExistence type="predicted"/>
<dbReference type="Gene3D" id="2.40.30.100">
    <property type="entry name" value="AF2212/PG0164-like"/>
    <property type="match status" value="1"/>
</dbReference>
<dbReference type="OrthoDB" id="9808666at2"/>
<name>A0A413RLJ8_9CELL</name>
<dbReference type="SUPFAM" id="SSF141694">
    <property type="entry name" value="AF2212/PG0164-like"/>
    <property type="match status" value="1"/>
</dbReference>
<evidence type="ECO:0000313" key="1">
    <source>
        <dbReference type="EMBL" id="RHA40750.1"/>
    </source>
</evidence>
<dbReference type="AlphaFoldDB" id="A0A413RLJ8"/>
<evidence type="ECO:0000313" key="2">
    <source>
        <dbReference type="Proteomes" id="UP000283374"/>
    </source>
</evidence>
<keyword evidence="2" id="KW-1185">Reference proteome</keyword>
<gene>
    <name evidence="1" type="ORF">D1825_09645</name>
</gene>
<sequence length="96" mass="10742">MQLQVTGEVWYWRGPAPFHFVTLPEPLSAQIRAVAPALTYGWGMIPVVATIGEITFETSMFRKNELYVVPIKNVVRHGEGIEVGDTVTIDLVMTPR</sequence>
<dbReference type="Pfam" id="PF08922">
    <property type="entry name" value="DUF1905"/>
    <property type="match status" value="1"/>
</dbReference>
<comment type="caution">
    <text evidence="1">The sequence shown here is derived from an EMBL/GenBank/DDBJ whole genome shotgun (WGS) entry which is preliminary data.</text>
</comment>
<dbReference type="InterPro" id="IPR037079">
    <property type="entry name" value="AF2212/PG0164-like_sf"/>
</dbReference>
<reference evidence="1 2" key="1">
    <citation type="submission" date="2018-08" db="EMBL/GenBank/DDBJ databases">
        <title>Cellulomonas rhizosphaerae sp. nov., a novel actinomycete isolated from soil.</title>
        <authorList>
            <person name="Tian Y."/>
        </authorList>
    </citation>
    <scope>NUCLEOTIDE SEQUENCE [LARGE SCALE GENOMIC DNA]</scope>
    <source>
        <strain evidence="1 2">NEAU-TCZ24</strain>
    </source>
</reference>